<dbReference type="Proteomes" id="UP001419268">
    <property type="component" value="Unassembled WGS sequence"/>
</dbReference>
<reference evidence="1 2" key="1">
    <citation type="submission" date="2024-01" db="EMBL/GenBank/DDBJ databases">
        <title>Genome assemblies of Stephania.</title>
        <authorList>
            <person name="Yang L."/>
        </authorList>
    </citation>
    <scope>NUCLEOTIDE SEQUENCE [LARGE SCALE GENOMIC DNA]</scope>
    <source>
        <strain evidence="1">JXDWG</strain>
        <tissue evidence="1">Leaf</tissue>
    </source>
</reference>
<evidence type="ECO:0000313" key="2">
    <source>
        <dbReference type="Proteomes" id="UP001419268"/>
    </source>
</evidence>
<proteinExistence type="predicted"/>
<dbReference type="EMBL" id="JBBNAG010000002">
    <property type="protein sequence ID" value="KAK9158175.1"/>
    <property type="molecule type" value="Genomic_DNA"/>
</dbReference>
<accession>A0AAP0KVI3</accession>
<keyword evidence="2" id="KW-1185">Reference proteome</keyword>
<comment type="caution">
    <text evidence="1">The sequence shown here is derived from an EMBL/GenBank/DDBJ whole genome shotgun (WGS) entry which is preliminary data.</text>
</comment>
<name>A0AAP0KVI3_9MAGN</name>
<protein>
    <submittedName>
        <fullName evidence="1">Uncharacterized protein</fullName>
    </submittedName>
</protein>
<gene>
    <name evidence="1" type="ORF">Scep_004749</name>
</gene>
<sequence>MPPFTTYLHSYMSSQFDVINARVISFNSTLANHTASLRRLKQGRSSRRVDSSHPVVSLTRSLGHLDAYA</sequence>
<dbReference type="AlphaFoldDB" id="A0AAP0KVI3"/>
<evidence type="ECO:0000313" key="1">
    <source>
        <dbReference type="EMBL" id="KAK9158175.1"/>
    </source>
</evidence>
<organism evidence="1 2">
    <name type="scientific">Stephania cephalantha</name>
    <dbReference type="NCBI Taxonomy" id="152367"/>
    <lineage>
        <taxon>Eukaryota</taxon>
        <taxon>Viridiplantae</taxon>
        <taxon>Streptophyta</taxon>
        <taxon>Embryophyta</taxon>
        <taxon>Tracheophyta</taxon>
        <taxon>Spermatophyta</taxon>
        <taxon>Magnoliopsida</taxon>
        <taxon>Ranunculales</taxon>
        <taxon>Menispermaceae</taxon>
        <taxon>Menispermoideae</taxon>
        <taxon>Cissampelideae</taxon>
        <taxon>Stephania</taxon>
    </lineage>
</organism>